<reference evidence="2 3" key="1">
    <citation type="journal article" date="2010" name="Stand. Genomic Sci.">
        <title>Complete genome sequence of Segniliparus rotundus type strain (CDC 1076).</title>
        <authorList>
            <person name="Sikorski J."/>
            <person name="Lapidus A."/>
            <person name="Copeland A."/>
            <person name="Misra M."/>
            <person name="Glavina Del Rio T."/>
            <person name="Nolan M."/>
            <person name="Lucas S."/>
            <person name="Chen F."/>
            <person name="Tice H."/>
            <person name="Cheng J.F."/>
            <person name="Jando M."/>
            <person name="Schneider S."/>
            <person name="Bruce D."/>
            <person name="Goodwin L."/>
            <person name="Pitluck S."/>
            <person name="Liolios K."/>
            <person name="Mikhailova N."/>
            <person name="Pati A."/>
            <person name="Ivanova N."/>
            <person name="Mavromatis K."/>
            <person name="Chen A."/>
            <person name="Palaniappan K."/>
            <person name="Chertkov O."/>
            <person name="Land M."/>
            <person name="Hauser L."/>
            <person name="Chang Y.J."/>
            <person name="Jeffries C.D."/>
            <person name="Brettin T."/>
            <person name="Detter J.C."/>
            <person name="Han C."/>
            <person name="Rohde M."/>
            <person name="Goker M."/>
            <person name="Bristow J."/>
            <person name="Eisen J.A."/>
            <person name="Markowitz V."/>
            <person name="Hugenholtz P."/>
            <person name="Kyrpides N.C."/>
            <person name="Klenk H.P."/>
        </authorList>
    </citation>
    <scope>NUCLEOTIDE SEQUENCE [LARGE SCALE GENOMIC DNA]</scope>
    <source>
        <strain evidence="3">ATCC BAA-972 / CDC 1076 / CIP 108378 / DSM 44985 / JCM 13578</strain>
    </source>
</reference>
<accession>D6ZFF4</accession>
<dbReference type="KEGG" id="srt:Srot_1207"/>
<gene>
    <name evidence="2" type="ordered locus">Srot_1207</name>
</gene>
<organism evidence="2 3">
    <name type="scientific">Segniliparus rotundus (strain ATCC BAA-972 / CDC 1076 / CIP 108378 / DSM 44985 / JCM 13578)</name>
    <dbReference type="NCBI Taxonomy" id="640132"/>
    <lineage>
        <taxon>Bacteria</taxon>
        <taxon>Bacillati</taxon>
        <taxon>Actinomycetota</taxon>
        <taxon>Actinomycetes</taxon>
        <taxon>Mycobacteriales</taxon>
        <taxon>Segniliparaceae</taxon>
        <taxon>Segniliparus</taxon>
    </lineage>
</organism>
<dbReference type="EMBL" id="CP001958">
    <property type="protein sequence ID" value="ADG97678.1"/>
    <property type="molecule type" value="Genomic_DNA"/>
</dbReference>
<dbReference type="HOGENOM" id="CLU_2156612_0_0_11"/>
<dbReference type="RefSeq" id="WP_013138134.1">
    <property type="nucleotide sequence ID" value="NC_014168.1"/>
</dbReference>
<protein>
    <submittedName>
        <fullName evidence="2">Uncharacterized protein</fullName>
    </submittedName>
</protein>
<evidence type="ECO:0000313" key="2">
    <source>
        <dbReference type="EMBL" id="ADG97678.1"/>
    </source>
</evidence>
<name>D6ZFF4_SEGRD</name>
<sequence>MTALGGAGGRFRIDPEAVRGIGQRFRDHAEELAPHARGLAGAAIASAYGPWAQAAKPLEAQVQKIGAGLGGWAGYCAGYGAALHESVDHYQGKDDDGGQSLANVGIADGNN</sequence>
<keyword evidence="3" id="KW-1185">Reference proteome</keyword>
<dbReference type="AlphaFoldDB" id="D6ZFF4"/>
<dbReference type="STRING" id="640132.Srot_1207"/>
<evidence type="ECO:0000313" key="3">
    <source>
        <dbReference type="Proteomes" id="UP000002247"/>
    </source>
</evidence>
<proteinExistence type="predicted"/>
<evidence type="ECO:0000256" key="1">
    <source>
        <dbReference type="SAM" id="MobiDB-lite"/>
    </source>
</evidence>
<dbReference type="Proteomes" id="UP000002247">
    <property type="component" value="Chromosome"/>
</dbReference>
<feature type="region of interest" description="Disordered" evidence="1">
    <location>
        <begin position="90"/>
        <end position="111"/>
    </location>
</feature>